<reference evidence="2" key="1">
    <citation type="submission" date="2022-10" db="EMBL/GenBank/DDBJ databases">
        <title>Streptomyces beihaiensis sp. nov., a chitin degrading actinobacterium, isolated from shrimp pond soil.</title>
        <authorList>
            <person name="Xie J."/>
            <person name="Shen N."/>
        </authorList>
    </citation>
    <scope>NUCLEOTIDE SEQUENCE</scope>
    <source>
        <strain evidence="2">GXMU-J5</strain>
    </source>
</reference>
<gene>
    <name evidence="2" type="ORF">OFY01_23520</name>
</gene>
<feature type="region of interest" description="Disordered" evidence="1">
    <location>
        <begin position="38"/>
        <end position="64"/>
    </location>
</feature>
<proteinExistence type="predicted"/>
<protein>
    <submittedName>
        <fullName evidence="2">Uncharacterized protein</fullName>
    </submittedName>
</protein>
<dbReference type="EMBL" id="JAPHNL010000278">
    <property type="protein sequence ID" value="MCX3062671.1"/>
    <property type="molecule type" value="Genomic_DNA"/>
</dbReference>
<feature type="compositionally biased region" description="Basic and acidic residues" evidence="1">
    <location>
        <begin position="38"/>
        <end position="47"/>
    </location>
</feature>
<evidence type="ECO:0000256" key="1">
    <source>
        <dbReference type="SAM" id="MobiDB-lite"/>
    </source>
</evidence>
<name>A0ABT3U1U2_9ACTN</name>
<dbReference type="RefSeq" id="WP_266603067.1">
    <property type="nucleotide sequence ID" value="NZ_JAPHNL010000278.1"/>
</dbReference>
<feature type="compositionally biased region" description="Basic residues" evidence="1">
    <location>
        <begin position="54"/>
        <end position="64"/>
    </location>
</feature>
<dbReference type="Proteomes" id="UP001163064">
    <property type="component" value="Unassembled WGS sequence"/>
</dbReference>
<keyword evidence="3" id="KW-1185">Reference proteome</keyword>
<accession>A0ABT3U1U2</accession>
<sequence>MFDHAAHTFAYDLHQIRATELIREADAYRAARAARTFENHEPERRVSDPATSGRGRRLRFTRAA</sequence>
<evidence type="ECO:0000313" key="2">
    <source>
        <dbReference type="EMBL" id="MCX3062671.1"/>
    </source>
</evidence>
<organism evidence="2 3">
    <name type="scientific">Streptomyces beihaiensis</name>
    <dbReference type="NCBI Taxonomy" id="2984495"/>
    <lineage>
        <taxon>Bacteria</taxon>
        <taxon>Bacillati</taxon>
        <taxon>Actinomycetota</taxon>
        <taxon>Actinomycetes</taxon>
        <taxon>Kitasatosporales</taxon>
        <taxon>Streptomycetaceae</taxon>
        <taxon>Streptomyces</taxon>
    </lineage>
</organism>
<evidence type="ECO:0000313" key="3">
    <source>
        <dbReference type="Proteomes" id="UP001163064"/>
    </source>
</evidence>
<comment type="caution">
    <text evidence="2">The sequence shown here is derived from an EMBL/GenBank/DDBJ whole genome shotgun (WGS) entry which is preliminary data.</text>
</comment>